<feature type="repeat" description="PPR" evidence="3">
    <location>
        <begin position="75"/>
        <end position="109"/>
    </location>
</feature>
<dbReference type="InterPro" id="IPR032867">
    <property type="entry name" value="DYW_dom"/>
</dbReference>
<keyword evidence="2" id="KW-0677">Repeat</keyword>
<evidence type="ECO:0000313" key="5">
    <source>
        <dbReference type="EMBL" id="GAA0153561.1"/>
    </source>
</evidence>
<dbReference type="Gene3D" id="1.25.40.10">
    <property type="entry name" value="Tetratricopeptide repeat domain"/>
    <property type="match status" value="2"/>
</dbReference>
<dbReference type="PANTHER" id="PTHR47926">
    <property type="entry name" value="PENTATRICOPEPTIDE REPEAT-CONTAINING PROTEIN"/>
    <property type="match status" value="1"/>
</dbReference>
<accession>A0AAV3PS73</accession>
<dbReference type="GO" id="GO:0003723">
    <property type="term" value="F:RNA binding"/>
    <property type="evidence" value="ECO:0007669"/>
    <property type="project" value="InterPro"/>
</dbReference>
<comment type="caution">
    <text evidence="5">The sequence shown here is derived from an EMBL/GenBank/DDBJ whole genome shotgun (WGS) entry which is preliminary data.</text>
</comment>
<evidence type="ECO:0000256" key="1">
    <source>
        <dbReference type="ARBA" id="ARBA00006643"/>
    </source>
</evidence>
<dbReference type="InterPro" id="IPR046960">
    <property type="entry name" value="PPR_At4g14850-like_plant"/>
</dbReference>
<comment type="similarity">
    <text evidence="1">Belongs to the PPR family. PCMP-H subfamily.</text>
</comment>
<dbReference type="Pfam" id="PF20431">
    <property type="entry name" value="E_motif"/>
    <property type="match status" value="1"/>
</dbReference>
<evidence type="ECO:0000313" key="6">
    <source>
        <dbReference type="Proteomes" id="UP001454036"/>
    </source>
</evidence>
<name>A0AAV3PS73_LITER</name>
<dbReference type="PROSITE" id="PS51375">
    <property type="entry name" value="PPR"/>
    <property type="match status" value="2"/>
</dbReference>
<dbReference type="NCBIfam" id="TIGR00756">
    <property type="entry name" value="PPR"/>
    <property type="match status" value="1"/>
</dbReference>
<evidence type="ECO:0000259" key="4">
    <source>
        <dbReference type="Pfam" id="PF14432"/>
    </source>
</evidence>
<dbReference type="Proteomes" id="UP001454036">
    <property type="component" value="Unassembled WGS sequence"/>
</dbReference>
<dbReference type="InterPro" id="IPR046849">
    <property type="entry name" value="E2_motif"/>
</dbReference>
<keyword evidence="6" id="KW-1185">Reference proteome</keyword>
<evidence type="ECO:0000256" key="3">
    <source>
        <dbReference type="PROSITE-ProRule" id="PRU00708"/>
    </source>
</evidence>
<dbReference type="Pfam" id="PF01535">
    <property type="entry name" value="PPR"/>
    <property type="match status" value="2"/>
</dbReference>
<reference evidence="5 6" key="1">
    <citation type="submission" date="2024-01" db="EMBL/GenBank/DDBJ databases">
        <title>The complete chloroplast genome sequence of Lithospermum erythrorhizon: insights into the phylogenetic relationship among Boraginaceae species and the maternal lineages of purple gromwells.</title>
        <authorList>
            <person name="Okada T."/>
            <person name="Watanabe K."/>
        </authorList>
    </citation>
    <scope>NUCLEOTIDE SEQUENCE [LARGE SCALE GENOMIC DNA]</scope>
</reference>
<proteinExistence type="inferred from homology"/>
<dbReference type="PANTHER" id="PTHR47926:SF518">
    <property type="entry name" value="(WILD MALAYSIAN BANANA) HYPOTHETICAL PROTEIN"/>
    <property type="match status" value="1"/>
</dbReference>
<dbReference type="AlphaFoldDB" id="A0AAV3PS73"/>
<dbReference type="SUPFAM" id="SSF48452">
    <property type="entry name" value="TPR-like"/>
    <property type="match status" value="1"/>
</dbReference>
<feature type="domain" description="DYW" evidence="4">
    <location>
        <begin position="290"/>
        <end position="382"/>
    </location>
</feature>
<gene>
    <name evidence="5" type="ORF">LIER_11768</name>
</gene>
<dbReference type="InterPro" id="IPR002885">
    <property type="entry name" value="PPR_rpt"/>
</dbReference>
<evidence type="ECO:0000256" key="2">
    <source>
        <dbReference type="ARBA" id="ARBA00022737"/>
    </source>
</evidence>
<feature type="repeat" description="PPR" evidence="3">
    <location>
        <begin position="212"/>
        <end position="246"/>
    </location>
</feature>
<dbReference type="Pfam" id="PF20430">
    <property type="entry name" value="Eplus_motif"/>
    <property type="match status" value="1"/>
</dbReference>
<dbReference type="EMBL" id="BAABME010002203">
    <property type="protein sequence ID" value="GAA0153561.1"/>
    <property type="molecule type" value="Genomic_DNA"/>
</dbReference>
<protein>
    <recommendedName>
        <fullName evidence="4">DYW domain-containing protein</fullName>
    </recommendedName>
</protein>
<dbReference type="InterPro" id="IPR011990">
    <property type="entry name" value="TPR-like_helical_dom_sf"/>
</dbReference>
<dbReference type="InterPro" id="IPR046848">
    <property type="entry name" value="E_motif"/>
</dbReference>
<organism evidence="5 6">
    <name type="scientific">Lithospermum erythrorhizon</name>
    <name type="common">Purple gromwell</name>
    <name type="synonym">Lithospermum officinale var. erythrorhizon</name>
    <dbReference type="NCBI Taxonomy" id="34254"/>
    <lineage>
        <taxon>Eukaryota</taxon>
        <taxon>Viridiplantae</taxon>
        <taxon>Streptophyta</taxon>
        <taxon>Embryophyta</taxon>
        <taxon>Tracheophyta</taxon>
        <taxon>Spermatophyta</taxon>
        <taxon>Magnoliopsida</taxon>
        <taxon>eudicotyledons</taxon>
        <taxon>Gunneridae</taxon>
        <taxon>Pentapetalae</taxon>
        <taxon>asterids</taxon>
        <taxon>lamiids</taxon>
        <taxon>Boraginales</taxon>
        <taxon>Boraginaceae</taxon>
        <taxon>Boraginoideae</taxon>
        <taxon>Lithospermeae</taxon>
        <taxon>Lithospermum</taxon>
    </lineage>
</organism>
<dbReference type="FunFam" id="1.25.40.10:FF:000031">
    <property type="entry name" value="Pentatricopeptide repeat-containing protein mitochondrial"/>
    <property type="match status" value="1"/>
</dbReference>
<dbReference type="GO" id="GO:0008270">
    <property type="term" value="F:zinc ion binding"/>
    <property type="evidence" value="ECO:0007669"/>
    <property type="project" value="InterPro"/>
</dbReference>
<dbReference type="FunFam" id="1.25.40.10:FF:000366">
    <property type="entry name" value="Pentatricopeptide (PPR) repeat-containing protein"/>
    <property type="match status" value="1"/>
</dbReference>
<dbReference type="GO" id="GO:0009451">
    <property type="term" value="P:RNA modification"/>
    <property type="evidence" value="ECO:0007669"/>
    <property type="project" value="InterPro"/>
</dbReference>
<dbReference type="Pfam" id="PF13041">
    <property type="entry name" value="PPR_2"/>
    <property type="match status" value="1"/>
</dbReference>
<sequence>MLMAGFKPVEVSFSSIMPACAHLTTLNLGKQLHGYIFRAGFDDNMFIASSLVDMYAKCGNIKSAKRIFEKMEIHDTVAWTAMIMGSALHGQAQEAIFLFEKMEMEGIKPNCVAFIAVLTACSHAGLVDIAWRYFRSMTQKYRIVPALEHYAAVADVLGRAGRLEEAYDFICSMHIKPTAGVWSTLLSACRVHKNIEVAKKVAQEIFIINPDYTGAYVLLANMYSKAGRFKEAVKYRVKMRKKGMPKKPACSWVEVKSNIHAFVSGDTSHPQYGRIIAALEDLSDRMKQEGYVPDTNEVLQDIDEEQKIYLLNSHSERLAIVFGVISTPAGSTIRVTKNLRMCVDCHAATKIMSKIVKREIIVRDNSRFHHFSDGKCSCGDYW</sequence>
<dbReference type="Pfam" id="PF14432">
    <property type="entry name" value="DYW_deaminase"/>
    <property type="match status" value="1"/>
</dbReference>